<feature type="domain" description="HTH lysR-type" evidence="8">
    <location>
        <begin position="3"/>
        <end position="60"/>
    </location>
</feature>
<dbReference type="Gene3D" id="3.40.190.10">
    <property type="entry name" value="Periplasmic binding protein-like II"/>
    <property type="match status" value="2"/>
</dbReference>
<dbReference type="SUPFAM" id="SSF46785">
    <property type="entry name" value="Winged helix' DNA-binding domain"/>
    <property type="match status" value="1"/>
</dbReference>
<dbReference type="InterPro" id="IPR036390">
    <property type="entry name" value="WH_DNA-bd_sf"/>
</dbReference>
<keyword evidence="5" id="KW-0804">Transcription</keyword>
<dbReference type="Pfam" id="PF00126">
    <property type="entry name" value="HTH_1"/>
    <property type="match status" value="1"/>
</dbReference>
<dbReference type="GO" id="GO:0003677">
    <property type="term" value="F:DNA binding"/>
    <property type="evidence" value="ECO:0007669"/>
    <property type="project" value="UniProtKB-KW"/>
</dbReference>
<gene>
    <name evidence="9" type="ORF">AWC08_00955</name>
</gene>
<evidence type="ECO:0000256" key="7">
    <source>
        <dbReference type="ARBA" id="ARBA00056658"/>
    </source>
</evidence>
<evidence type="ECO:0000256" key="5">
    <source>
        <dbReference type="ARBA" id="ARBA00023163"/>
    </source>
</evidence>
<dbReference type="RefSeq" id="WP_085088307.1">
    <property type="nucleotide sequence ID" value="NZ_JACKSU010000083.1"/>
</dbReference>
<evidence type="ECO:0000256" key="6">
    <source>
        <dbReference type="ARBA" id="ARBA00040885"/>
    </source>
</evidence>
<dbReference type="Gene3D" id="1.10.10.10">
    <property type="entry name" value="Winged helix-like DNA-binding domain superfamily/Winged helix DNA-binding domain"/>
    <property type="match status" value="1"/>
</dbReference>
<comment type="similarity">
    <text evidence="1">Belongs to the LysR transcriptional regulatory family.</text>
</comment>
<dbReference type="SUPFAM" id="SSF53850">
    <property type="entry name" value="Periplasmic binding protein-like II"/>
    <property type="match status" value="1"/>
</dbReference>
<keyword evidence="4" id="KW-0010">Activator</keyword>
<keyword evidence="10" id="KW-1185">Reference proteome</keyword>
<reference evidence="9 10" key="1">
    <citation type="submission" date="2016-01" db="EMBL/GenBank/DDBJ databases">
        <title>The new phylogeny of the genus Mycobacterium.</title>
        <authorList>
            <person name="Tarcisio F."/>
            <person name="Conor M."/>
            <person name="Antonella G."/>
            <person name="Elisabetta G."/>
            <person name="Giulia F.S."/>
            <person name="Sara T."/>
            <person name="Anna F."/>
            <person name="Clotilde B."/>
            <person name="Roberto B."/>
            <person name="Veronica D.S."/>
            <person name="Fabio R."/>
            <person name="Monica P."/>
            <person name="Olivier J."/>
            <person name="Enrico T."/>
            <person name="Nicola S."/>
        </authorList>
    </citation>
    <scope>NUCLEOTIDE SEQUENCE [LARGE SCALE GENOMIC DNA]</scope>
    <source>
        <strain evidence="9 10">DSM 44160</strain>
    </source>
</reference>
<protein>
    <recommendedName>
        <fullName evidence="6">Probable hydrogen peroxide-inducible genes activator</fullName>
    </recommendedName>
</protein>
<proteinExistence type="inferred from homology"/>
<keyword evidence="2" id="KW-0805">Transcription regulation</keyword>
<comment type="caution">
    <text evidence="9">The sequence shown here is derived from an EMBL/GenBank/DDBJ whole genome shotgun (WGS) entry which is preliminary data.</text>
</comment>
<dbReference type="EMBL" id="LQOY01000186">
    <property type="protein sequence ID" value="ORV74861.1"/>
    <property type="molecule type" value="Genomic_DNA"/>
</dbReference>
<dbReference type="PANTHER" id="PTHR30346">
    <property type="entry name" value="TRANSCRIPTIONAL DUAL REGULATOR HCAR-RELATED"/>
    <property type="match status" value="1"/>
</dbReference>
<dbReference type="Proteomes" id="UP000193928">
    <property type="component" value="Unassembled WGS sequence"/>
</dbReference>
<evidence type="ECO:0000313" key="9">
    <source>
        <dbReference type="EMBL" id="ORV74861.1"/>
    </source>
</evidence>
<dbReference type="PRINTS" id="PR00039">
    <property type="entry name" value="HTHLYSR"/>
</dbReference>
<evidence type="ECO:0000256" key="2">
    <source>
        <dbReference type="ARBA" id="ARBA00023015"/>
    </source>
</evidence>
<dbReference type="PANTHER" id="PTHR30346:SF0">
    <property type="entry name" value="HCA OPERON TRANSCRIPTIONAL ACTIVATOR HCAR"/>
    <property type="match status" value="1"/>
</dbReference>
<name>A0A1X1VY66_MYCGO</name>
<dbReference type="GO" id="GO:0032993">
    <property type="term" value="C:protein-DNA complex"/>
    <property type="evidence" value="ECO:0007669"/>
    <property type="project" value="TreeGrafter"/>
</dbReference>
<evidence type="ECO:0000259" key="8">
    <source>
        <dbReference type="PROSITE" id="PS50931"/>
    </source>
</evidence>
<dbReference type="InterPro" id="IPR036388">
    <property type="entry name" value="WH-like_DNA-bd_sf"/>
</dbReference>
<evidence type="ECO:0000256" key="3">
    <source>
        <dbReference type="ARBA" id="ARBA00023125"/>
    </source>
</evidence>
<dbReference type="GO" id="GO:0003700">
    <property type="term" value="F:DNA-binding transcription factor activity"/>
    <property type="evidence" value="ECO:0007669"/>
    <property type="project" value="InterPro"/>
</dbReference>
<evidence type="ECO:0000256" key="4">
    <source>
        <dbReference type="ARBA" id="ARBA00023159"/>
    </source>
</evidence>
<keyword evidence="3" id="KW-0238">DNA-binding</keyword>
<dbReference type="FunFam" id="1.10.10.10:FF:000001">
    <property type="entry name" value="LysR family transcriptional regulator"/>
    <property type="match status" value="1"/>
</dbReference>
<sequence>MALEIDHLRCFVAVVDSGGFTDAAIELKISQPAVSRRIAALEASLGIRLLRRSSQDVTPTAAGERVLIRARRLLTDVDDLIRDAHHGANTVRIGHAWSTMGQHTVEFQHRWSAAHPEIELRIVRTPSPTGGLAERACDIAVLRTAGTAATALNDSRFDNVIVGMEQRYCALPADDRLTRRRQVRLADLTDRVLAVVARIGVTTPDLWPHGSQPAVHVTHEIDDWLDIIAAGRCFGVTTESTTTQYRRRGVVFRRLLDAPPVPIRLAWWRDEKHPATAYVVGLLSELYASSSSRSEN</sequence>
<dbReference type="Pfam" id="PF03466">
    <property type="entry name" value="LysR_substrate"/>
    <property type="match status" value="1"/>
</dbReference>
<dbReference type="InterPro" id="IPR000847">
    <property type="entry name" value="LysR_HTH_N"/>
</dbReference>
<dbReference type="PROSITE" id="PS50931">
    <property type="entry name" value="HTH_LYSR"/>
    <property type="match status" value="1"/>
</dbReference>
<dbReference type="InterPro" id="IPR005119">
    <property type="entry name" value="LysR_subst-bd"/>
</dbReference>
<accession>A0A1X1VY66</accession>
<organism evidence="9 10">
    <name type="scientific">Mycobacterium gordonae</name>
    <dbReference type="NCBI Taxonomy" id="1778"/>
    <lineage>
        <taxon>Bacteria</taxon>
        <taxon>Bacillati</taxon>
        <taxon>Actinomycetota</taxon>
        <taxon>Actinomycetes</taxon>
        <taxon>Mycobacteriales</taxon>
        <taxon>Mycobacteriaceae</taxon>
        <taxon>Mycobacterium</taxon>
    </lineage>
</organism>
<evidence type="ECO:0000313" key="10">
    <source>
        <dbReference type="Proteomes" id="UP000193928"/>
    </source>
</evidence>
<dbReference type="AlphaFoldDB" id="A0A1X1VY66"/>
<evidence type="ECO:0000256" key="1">
    <source>
        <dbReference type="ARBA" id="ARBA00009437"/>
    </source>
</evidence>
<comment type="function">
    <text evidence="7">Required for the induction the katG gene for catalase. Involved in the response to hydrogen peroxide.</text>
</comment>